<feature type="non-terminal residue" evidence="2">
    <location>
        <position position="1"/>
    </location>
</feature>
<proteinExistence type="predicted"/>
<feature type="non-terminal residue" evidence="2">
    <location>
        <position position="107"/>
    </location>
</feature>
<dbReference type="EMBL" id="CAMGYJ010000002">
    <property type="protein sequence ID" value="CAI0384811.1"/>
    <property type="molecule type" value="Genomic_DNA"/>
</dbReference>
<name>A0AAV0HHK9_9ROSI</name>
<reference evidence="2" key="1">
    <citation type="submission" date="2022-08" db="EMBL/GenBank/DDBJ databases">
        <authorList>
            <person name="Gutierrez-Valencia J."/>
        </authorList>
    </citation>
    <scope>NUCLEOTIDE SEQUENCE</scope>
</reference>
<dbReference type="AlphaFoldDB" id="A0AAV0HHK9"/>
<dbReference type="Proteomes" id="UP001154282">
    <property type="component" value="Unassembled WGS sequence"/>
</dbReference>
<accession>A0AAV0HHK9</accession>
<protein>
    <submittedName>
        <fullName evidence="2">Uncharacterized protein</fullName>
    </submittedName>
</protein>
<comment type="caution">
    <text evidence="2">The sequence shown here is derived from an EMBL/GenBank/DDBJ whole genome shotgun (WGS) entry which is preliminary data.</text>
</comment>
<keyword evidence="3" id="KW-1185">Reference proteome</keyword>
<organism evidence="2 3">
    <name type="scientific">Linum tenue</name>
    <dbReference type="NCBI Taxonomy" id="586396"/>
    <lineage>
        <taxon>Eukaryota</taxon>
        <taxon>Viridiplantae</taxon>
        <taxon>Streptophyta</taxon>
        <taxon>Embryophyta</taxon>
        <taxon>Tracheophyta</taxon>
        <taxon>Spermatophyta</taxon>
        <taxon>Magnoliopsida</taxon>
        <taxon>eudicotyledons</taxon>
        <taxon>Gunneridae</taxon>
        <taxon>Pentapetalae</taxon>
        <taxon>rosids</taxon>
        <taxon>fabids</taxon>
        <taxon>Malpighiales</taxon>
        <taxon>Linaceae</taxon>
        <taxon>Linum</taxon>
    </lineage>
</organism>
<gene>
    <name evidence="2" type="ORF">LITE_LOCUS4528</name>
</gene>
<evidence type="ECO:0000256" key="1">
    <source>
        <dbReference type="SAM" id="MobiDB-lite"/>
    </source>
</evidence>
<evidence type="ECO:0000313" key="3">
    <source>
        <dbReference type="Proteomes" id="UP001154282"/>
    </source>
</evidence>
<evidence type="ECO:0000313" key="2">
    <source>
        <dbReference type="EMBL" id="CAI0384811.1"/>
    </source>
</evidence>
<feature type="region of interest" description="Disordered" evidence="1">
    <location>
        <begin position="87"/>
        <end position="107"/>
    </location>
</feature>
<sequence>IDYEDGESSTVPIKSIFTWQELSHICAERCCIGGRRVCKMTYQNRFPTAEVYVETEVVGQYGGGGYTEQGEGSGGFSGSGDFRVRHDAPWPTYEDRTATGPLVEHDG</sequence>